<evidence type="ECO:0000313" key="1">
    <source>
        <dbReference type="EMBL" id="RKK10865.1"/>
    </source>
</evidence>
<gene>
    <name evidence="1" type="ORF">BFJ65_g14860</name>
</gene>
<dbReference type="EMBL" id="MRCU01000010">
    <property type="protein sequence ID" value="RKK10865.1"/>
    <property type="molecule type" value="Genomic_DNA"/>
</dbReference>
<dbReference type="Proteomes" id="UP000270866">
    <property type="component" value="Unassembled WGS sequence"/>
</dbReference>
<name>A0A3L6N235_FUSOX</name>
<dbReference type="AlphaFoldDB" id="A0A3L6N235"/>
<protein>
    <recommendedName>
        <fullName evidence="3">Heterokaryon incompatibility domain-containing protein</fullName>
    </recommendedName>
</protein>
<reference evidence="1 2" key="1">
    <citation type="journal article" date="2018" name="Sci. Rep.">
        <title>Characterisation of pathogen-specific regions and novel effector candidates in Fusarium oxysporum f. sp. cepae.</title>
        <authorList>
            <person name="Armitage A.D."/>
            <person name="Taylor A."/>
            <person name="Sobczyk M.K."/>
            <person name="Baxter L."/>
            <person name="Greenfield B.P."/>
            <person name="Bates H.J."/>
            <person name="Wilson F."/>
            <person name="Jackson A.C."/>
            <person name="Ott S."/>
            <person name="Harrison R.J."/>
            <person name="Clarkson J.P."/>
        </authorList>
    </citation>
    <scope>NUCLEOTIDE SEQUENCE [LARGE SCALE GENOMIC DNA]</scope>
    <source>
        <strain evidence="1 2">FoC_Fus2</strain>
    </source>
</reference>
<comment type="caution">
    <text evidence="1">The sequence shown here is derived from an EMBL/GenBank/DDBJ whole genome shotgun (WGS) entry which is preliminary data.</text>
</comment>
<proteinExistence type="predicted"/>
<organism evidence="1 2">
    <name type="scientific">Fusarium oxysporum f. sp. cepae</name>
    <dbReference type="NCBI Taxonomy" id="396571"/>
    <lineage>
        <taxon>Eukaryota</taxon>
        <taxon>Fungi</taxon>
        <taxon>Dikarya</taxon>
        <taxon>Ascomycota</taxon>
        <taxon>Pezizomycotina</taxon>
        <taxon>Sordariomycetes</taxon>
        <taxon>Hypocreomycetidae</taxon>
        <taxon>Hypocreales</taxon>
        <taxon>Nectriaceae</taxon>
        <taxon>Fusarium</taxon>
        <taxon>Fusarium oxysporum species complex</taxon>
    </lineage>
</organism>
<evidence type="ECO:0008006" key="3">
    <source>
        <dbReference type="Google" id="ProtNLM"/>
    </source>
</evidence>
<evidence type="ECO:0000313" key="2">
    <source>
        <dbReference type="Proteomes" id="UP000270866"/>
    </source>
</evidence>
<sequence>MSPSHLHEDEIVVPGTNAGKSVSEWPALVVDDVDENELMNSTTRPHPPVQKIKLPVDNLSDIAIVSWRWDSKDGIWGSRNIFHVIRQARRIGIRYLLIDCISVNQSLSENELLTEVVAFSTLYKTIPVIAAYDTVDDFGRLTPLHFRYTLSRPWIFNELRTIRYNPKRVLYVGHNHQGTRLSRNGGNQPLGEASNYLFGYELPKIWRGGFTNVILSVLCGKVGMTSISDFKFIIPTFARILNLAHDKMTQNDYLLTAAILCQTHRIDRDINNRYLNDIRDVEFQRYTFCDARGTSSKDISSFVFLDGTKIAKWWHLENDYTELHKMALLPESNAVHLIFTALGLTDSDFQEYLTHEEIRLASLFINDNVPLPRVEILPND</sequence>
<accession>A0A3L6N235</accession>